<dbReference type="RefSeq" id="XP_024576302.1">
    <property type="nucleotide sequence ID" value="XM_024725534.1"/>
</dbReference>
<proteinExistence type="predicted"/>
<name>A0A0P1AFS3_PLAHL</name>
<dbReference type="OrthoDB" id="9974232at2759"/>
<dbReference type="EMBL" id="CCYD01000442">
    <property type="protein sequence ID" value="CEG39933.1"/>
    <property type="molecule type" value="Genomic_DNA"/>
</dbReference>
<protein>
    <submittedName>
        <fullName evidence="2">Vasohibin</fullName>
    </submittedName>
</protein>
<dbReference type="GO" id="GO:0005737">
    <property type="term" value="C:cytoplasm"/>
    <property type="evidence" value="ECO:0007669"/>
    <property type="project" value="InterPro"/>
</dbReference>
<evidence type="ECO:0000313" key="2">
    <source>
        <dbReference type="EMBL" id="CEG39933.1"/>
    </source>
</evidence>
<dbReference type="GeneID" id="36405214"/>
<organism evidence="2 3">
    <name type="scientific">Plasmopara halstedii</name>
    <name type="common">Downy mildew of sunflower</name>
    <dbReference type="NCBI Taxonomy" id="4781"/>
    <lineage>
        <taxon>Eukaryota</taxon>
        <taxon>Sar</taxon>
        <taxon>Stramenopiles</taxon>
        <taxon>Oomycota</taxon>
        <taxon>Peronosporomycetes</taxon>
        <taxon>Peronosporales</taxon>
        <taxon>Peronosporaceae</taxon>
        <taxon>Plasmopara</taxon>
    </lineage>
</organism>
<dbReference type="AlphaFoldDB" id="A0A0P1AFS3"/>
<feature type="active site" evidence="1">
    <location>
        <position position="125"/>
    </location>
</feature>
<dbReference type="PANTHER" id="PTHR15750">
    <property type="entry name" value="VASOHIBIN-1-LIKE ISOFORM X2"/>
    <property type="match status" value="1"/>
</dbReference>
<dbReference type="STRING" id="4781.A0A0P1AFS3"/>
<feature type="active site" evidence="1">
    <location>
        <position position="143"/>
    </location>
</feature>
<evidence type="ECO:0000313" key="3">
    <source>
        <dbReference type="Proteomes" id="UP000054928"/>
    </source>
</evidence>
<accession>A0A0P1AFS3</accession>
<dbReference type="Proteomes" id="UP000054928">
    <property type="component" value="Unassembled WGS sequence"/>
</dbReference>
<sequence>MAAISGNELQVAWQKVKAMTSLPEPPEPKLPSFGPKVSMNSKLHTFQNVITSLEYNYTGTLYFDVNKNRSFKSIASTAKEILREGLPIQCLEAVFLAAYLTAGIKKLDRFPVSFKTTAGATTHRHIVLGIQHQQRKWGALGLSRCDKLMDKDLKFDTLGDLILEYCHEFENVYHQVLKVNIGFPLTHDIHSSERVEWRVFNIQVYGNSWTEVSKQLDGFGKDAAEIYNFKKSTGTVHIVITPIEIIIKKPISSNAPAPPTNIFLQNTSPTPLSIKIEDKSGFLEIVTKLQPNLLLEKSCQTDKCGQSSSTFYLSAGGMIVVALKFNGNKRTSSLIEPIQTKLIKKGGREIQGSDMSFDGNYVLFSCKPMICSFGGRLEVLSDAETVTLERPFFLKEI</sequence>
<reference evidence="3" key="1">
    <citation type="submission" date="2014-09" db="EMBL/GenBank/DDBJ databases">
        <authorList>
            <person name="Sharma Rahul"/>
            <person name="Thines Marco"/>
        </authorList>
    </citation>
    <scope>NUCLEOTIDE SEQUENCE [LARGE SCALE GENOMIC DNA]</scope>
</reference>
<evidence type="ECO:0000256" key="1">
    <source>
        <dbReference type="PIRSR" id="PIRSR628131-1"/>
    </source>
</evidence>
<dbReference type="PANTHER" id="PTHR15750:SF2">
    <property type="entry name" value="VASOHIBIN"/>
    <property type="match status" value="1"/>
</dbReference>
<keyword evidence="3" id="KW-1185">Reference proteome</keyword>
<feature type="active site" evidence="1">
    <location>
        <position position="90"/>
    </location>
</feature>
<dbReference type="Pfam" id="PF14822">
    <property type="entry name" value="Vasohibin"/>
    <property type="match status" value="1"/>
</dbReference>
<dbReference type="InterPro" id="IPR028131">
    <property type="entry name" value="VASH1"/>
</dbReference>
<dbReference type="OMA" id="HQQQKWG"/>